<feature type="domain" description="CobB/CobQ-like glutamine amidotransferase" evidence="9">
    <location>
        <begin position="295"/>
        <end position="501"/>
    </location>
</feature>
<dbReference type="InterPro" id="IPR029062">
    <property type="entry name" value="Class_I_gatase-like"/>
</dbReference>
<dbReference type="UniPathway" id="UPA00148"/>
<sequence>MPSSNTNGTACANALDNTQTTVLSTVPLSSTTPVAGMNHRAKVLMIQGTTSDAGKSTLVAGLCRLFARQGIKVAPFKPQNMALNSAVTVDGGEIGRAQALQAAACYLEPHTDFNPILLKPSSDTGAQIIVQGKALTTLEASAFFGPKSKDYKAMALGAVLGSFERLSGQYQTIVVEGAGSPAEINLREGDIANMGFAEAVDCPVIIIADIDKGGVFAHLVGTLALLSVSEQARVKGFVINRFRGDISLLQSGLDWLEAYTNKPVLGVLPYLHDLHLDAEDALQAAPIKDTHRRLKVRVLVYPRISNHTDFDPLRLHPDIDFDYVSLQTQAANHVTHLPAADLLILPGSKNVRADLAFLRQQGWDNDIATHLRYGGKVLGICGGYQMLGQHIADPLGIEGSAGDSIGLGYLPLSTELKADKQLRRVSGKLNLLGQTVDVKGYEIHCGESSYLTPQHAHNNALLQLTPDFTSVKVPAVSFADGLQSADAQILGSYLHGWFDSPDACQLILHWAGLSDAKAIDINQIREQQLDRLADVLAKHLDMPKLQAILES</sequence>
<dbReference type="SUPFAM" id="SSF52540">
    <property type="entry name" value="P-loop containing nucleoside triphosphate hydrolases"/>
    <property type="match status" value="1"/>
</dbReference>
<dbReference type="InterPro" id="IPR033949">
    <property type="entry name" value="CobQ_GATase1"/>
</dbReference>
<dbReference type="InterPro" id="IPR027417">
    <property type="entry name" value="P-loop_NTPase"/>
</dbReference>
<dbReference type="Pfam" id="PF01656">
    <property type="entry name" value="CbiA"/>
    <property type="match status" value="1"/>
</dbReference>
<evidence type="ECO:0000256" key="6">
    <source>
        <dbReference type="ARBA" id="ARBA00025166"/>
    </source>
</evidence>
<comment type="pathway">
    <text evidence="1 7">Cofactor biosynthesis; adenosylcobalamin biosynthesis.</text>
</comment>
<dbReference type="PANTHER" id="PTHR21343:SF1">
    <property type="entry name" value="COBYRIC ACID SYNTHASE"/>
    <property type="match status" value="1"/>
</dbReference>
<evidence type="ECO:0000256" key="5">
    <source>
        <dbReference type="ARBA" id="ARBA00022962"/>
    </source>
</evidence>
<dbReference type="GO" id="GO:0015420">
    <property type="term" value="F:ABC-type vitamin B12 transporter activity"/>
    <property type="evidence" value="ECO:0007669"/>
    <property type="project" value="UniProtKB-UniRule"/>
</dbReference>
<dbReference type="NCBIfam" id="TIGR00313">
    <property type="entry name" value="cobQ"/>
    <property type="match status" value="1"/>
</dbReference>
<dbReference type="AlphaFoldDB" id="A0A380AG69"/>
<evidence type="ECO:0000256" key="4">
    <source>
        <dbReference type="ARBA" id="ARBA00022573"/>
    </source>
</evidence>
<dbReference type="CDD" id="cd05389">
    <property type="entry name" value="CobQ_N"/>
    <property type="match status" value="1"/>
</dbReference>
<dbReference type="NCBIfam" id="NF001989">
    <property type="entry name" value="PRK00784.1"/>
    <property type="match status" value="1"/>
</dbReference>
<evidence type="ECO:0000256" key="1">
    <source>
        <dbReference type="ARBA" id="ARBA00004953"/>
    </source>
</evidence>
<dbReference type="SUPFAM" id="SSF52317">
    <property type="entry name" value="Class I glutamine amidotransferase-like"/>
    <property type="match status" value="1"/>
</dbReference>
<dbReference type="InterPro" id="IPR047045">
    <property type="entry name" value="CobQ_N"/>
</dbReference>
<dbReference type="HAMAP" id="MF_00028">
    <property type="entry name" value="CobQ"/>
    <property type="match status" value="1"/>
</dbReference>
<dbReference type="EMBL" id="UGYV01000001">
    <property type="protein sequence ID" value="SUI80464.1"/>
    <property type="molecule type" value="Genomic_DNA"/>
</dbReference>
<comment type="function">
    <text evidence="6 7">Catalyzes amidations at positions B, D, E, and G on adenosylcobyrinic A,C-diamide. NH(2) groups are provided by glutamine, and one molecule of ATP is hydrogenolyzed for each amidation.</text>
</comment>
<dbReference type="Gene3D" id="3.40.50.300">
    <property type="entry name" value="P-loop containing nucleotide triphosphate hydrolases"/>
    <property type="match status" value="1"/>
</dbReference>
<feature type="active site" description="Nucleophile" evidence="7">
    <location>
        <position position="381"/>
    </location>
</feature>
<dbReference type="InterPro" id="IPR004459">
    <property type="entry name" value="CobQ_synth"/>
</dbReference>
<keyword evidence="5 7" id="KW-0315">Glutamine amidotransferase</keyword>
<comment type="similarity">
    <text evidence="2 7">Belongs to the CobB/CobQ family. CobQ subfamily.</text>
</comment>
<evidence type="ECO:0000256" key="2">
    <source>
        <dbReference type="ARBA" id="ARBA00006205"/>
    </source>
</evidence>
<dbReference type="InterPro" id="IPR002586">
    <property type="entry name" value="CobQ/CobB/MinD/ParA_Nub-bd_dom"/>
</dbReference>
<dbReference type="InterPro" id="IPR011698">
    <property type="entry name" value="GATase_3"/>
</dbReference>
<organism evidence="10 11">
    <name type="scientific">Shewanella morhuae</name>
    <dbReference type="NCBI Taxonomy" id="365591"/>
    <lineage>
        <taxon>Bacteria</taxon>
        <taxon>Pseudomonadati</taxon>
        <taxon>Pseudomonadota</taxon>
        <taxon>Gammaproteobacteria</taxon>
        <taxon>Alteromonadales</taxon>
        <taxon>Shewanellaceae</taxon>
        <taxon>Shewanella</taxon>
    </lineage>
</organism>
<feature type="domain" description="CobQ/CobB/MinD/ParA nucleotide binding" evidence="8">
    <location>
        <begin position="44"/>
        <end position="275"/>
    </location>
</feature>
<gene>
    <name evidence="7 10" type="primary">cobQ</name>
    <name evidence="10" type="ORF">NCTC10736_02298</name>
</gene>
<keyword evidence="4 7" id="KW-0169">Cobalamin biosynthesis</keyword>
<evidence type="ECO:0000313" key="10">
    <source>
        <dbReference type="EMBL" id="SUI80464.1"/>
    </source>
</evidence>
<dbReference type="PROSITE" id="PS51274">
    <property type="entry name" value="GATASE_COBBQ"/>
    <property type="match status" value="1"/>
</dbReference>
<dbReference type="PANTHER" id="PTHR21343">
    <property type="entry name" value="DETHIOBIOTIN SYNTHETASE"/>
    <property type="match status" value="1"/>
</dbReference>
<dbReference type="Gene3D" id="3.40.50.880">
    <property type="match status" value="1"/>
</dbReference>
<dbReference type="GO" id="GO:0009236">
    <property type="term" value="P:cobalamin biosynthetic process"/>
    <property type="evidence" value="ECO:0007669"/>
    <property type="project" value="UniProtKB-UniRule"/>
</dbReference>
<accession>A0A380AG69</accession>
<reference evidence="10 11" key="1">
    <citation type="submission" date="2018-06" db="EMBL/GenBank/DDBJ databases">
        <authorList>
            <consortium name="Pathogen Informatics"/>
            <person name="Doyle S."/>
        </authorList>
    </citation>
    <scope>NUCLEOTIDE SEQUENCE [LARGE SCALE GENOMIC DNA]</scope>
    <source>
        <strain evidence="10 11">NCTC10736</strain>
    </source>
</reference>
<dbReference type="CDD" id="cd01750">
    <property type="entry name" value="GATase1_CobQ"/>
    <property type="match status" value="1"/>
</dbReference>
<evidence type="ECO:0000313" key="11">
    <source>
        <dbReference type="Proteomes" id="UP000255061"/>
    </source>
</evidence>
<evidence type="ECO:0000259" key="8">
    <source>
        <dbReference type="Pfam" id="PF01656"/>
    </source>
</evidence>
<dbReference type="Proteomes" id="UP000255061">
    <property type="component" value="Unassembled WGS sequence"/>
</dbReference>
<evidence type="ECO:0000256" key="3">
    <source>
        <dbReference type="ARBA" id="ARBA00019833"/>
    </source>
</evidence>
<evidence type="ECO:0000256" key="7">
    <source>
        <dbReference type="HAMAP-Rule" id="MF_00028"/>
    </source>
</evidence>
<name>A0A380AG69_9GAMM</name>
<evidence type="ECO:0000259" key="9">
    <source>
        <dbReference type="Pfam" id="PF07685"/>
    </source>
</evidence>
<dbReference type="GO" id="GO:0003824">
    <property type="term" value="F:catalytic activity"/>
    <property type="evidence" value="ECO:0007669"/>
    <property type="project" value="InterPro"/>
</dbReference>
<dbReference type="Pfam" id="PF07685">
    <property type="entry name" value="GATase_3"/>
    <property type="match status" value="1"/>
</dbReference>
<protein>
    <recommendedName>
        <fullName evidence="3 7">Cobyric acid synthase</fullName>
    </recommendedName>
</protein>
<feature type="active site" evidence="7">
    <location>
        <position position="495"/>
    </location>
</feature>
<proteinExistence type="inferred from homology"/>